<gene>
    <name evidence="1" type="ORF">BJ508DRAFT_140759</name>
</gene>
<name>A0A3N4I0A3_ASCIM</name>
<protein>
    <submittedName>
        <fullName evidence="1">Uncharacterized protein</fullName>
    </submittedName>
</protein>
<sequence length="907" mass="104278">MEDSRQKNYGILNLVKAAWILVDVVVLHPQLSYLDASMQFEIRTLSVTIKEEFKACRINGFTKPPLDSFGERDLRIWDNKEDVSNFKLRPASSSYNVTARSWAANDEHILFQGFAIYKEIPCVVFFLVHEKNFHPRVLLLSQNGTILEEQRIETSPPFSDEYTPLEKLLGFTTHKFCYSYSRRRIKPSDADNEYGIDLFFPSKLTFNSVQDARRLLIRLLGLNEFIRYHSFGRIKYTRENLLVFMLLAAMLIQSDRTHTDELLAAIQSSSNYPHWDKSQLHTAVPLLIASTELASAFVMEEFFPSRYNYPFIGYRLDSYPNDSQMGLFLCLFSDARHSKFWRTRQAFMDCVAGVIFGEYKEVSDYWREWWLNFVANAISSGNAEALRFYCATFNVLSQNIPKQSHSWGTKERTAEAQSELYQYIIQEILACNPNMLTDFIGSTRIPLQELTISQPDLIRNVIVHIACCTDTSESYLSALENLANALGLHTASSDYKSSTSSACIPGEDFYSIALCVLLHDISEVKVDSVKFLLSKGANPNFLCNHSRSSPPCQVCDKTGKGKYGIYGWHTPTASAVLSDFQPREHILDLLLLVGGKLDFFYVEMPAYRERYPTRKEVALLTPSRSSMYESLNDAIDLAQKLVRTELAVQVENAEQTDVEFLRSTFRGFEVRHFSVLGCLDFQYQELTDRLDVKSLDPVPEETEWLLPRRALLLRKGAYNILLGSKLVAPSVSALDKIRSRFFERFFPNFRTCSAQISTSASILQVSEDSWCQWHEIVEESFSFKIDPERVPMYPYSFKTGSARSDCISALPSRHYSSSAFQLHHIDRSQSAQRKDGISKYYSKSKNGFKQEDYEYGNMNLNITFVSPLLYWLTNWTTLIKSFKELRVDPYMYRDLRPDEGPTVEEVD</sequence>
<organism evidence="1 2">
    <name type="scientific">Ascobolus immersus RN42</name>
    <dbReference type="NCBI Taxonomy" id="1160509"/>
    <lineage>
        <taxon>Eukaryota</taxon>
        <taxon>Fungi</taxon>
        <taxon>Dikarya</taxon>
        <taxon>Ascomycota</taxon>
        <taxon>Pezizomycotina</taxon>
        <taxon>Pezizomycetes</taxon>
        <taxon>Pezizales</taxon>
        <taxon>Ascobolaceae</taxon>
        <taxon>Ascobolus</taxon>
    </lineage>
</organism>
<proteinExistence type="predicted"/>
<dbReference type="AlphaFoldDB" id="A0A3N4I0A3"/>
<dbReference type="OrthoDB" id="3045089at2759"/>
<evidence type="ECO:0000313" key="2">
    <source>
        <dbReference type="Proteomes" id="UP000275078"/>
    </source>
</evidence>
<reference evidence="1 2" key="1">
    <citation type="journal article" date="2018" name="Nat. Ecol. Evol.">
        <title>Pezizomycetes genomes reveal the molecular basis of ectomycorrhizal truffle lifestyle.</title>
        <authorList>
            <person name="Murat C."/>
            <person name="Payen T."/>
            <person name="Noel B."/>
            <person name="Kuo A."/>
            <person name="Morin E."/>
            <person name="Chen J."/>
            <person name="Kohler A."/>
            <person name="Krizsan K."/>
            <person name="Balestrini R."/>
            <person name="Da Silva C."/>
            <person name="Montanini B."/>
            <person name="Hainaut M."/>
            <person name="Levati E."/>
            <person name="Barry K.W."/>
            <person name="Belfiori B."/>
            <person name="Cichocki N."/>
            <person name="Clum A."/>
            <person name="Dockter R.B."/>
            <person name="Fauchery L."/>
            <person name="Guy J."/>
            <person name="Iotti M."/>
            <person name="Le Tacon F."/>
            <person name="Lindquist E.A."/>
            <person name="Lipzen A."/>
            <person name="Malagnac F."/>
            <person name="Mello A."/>
            <person name="Molinier V."/>
            <person name="Miyauchi S."/>
            <person name="Poulain J."/>
            <person name="Riccioni C."/>
            <person name="Rubini A."/>
            <person name="Sitrit Y."/>
            <person name="Splivallo R."/>
            <person name="Traeger S."/>
            <person name="Wang M."/>
            <person name="Zifcakova L."/>
            <person name="Wipf D."/>
            <person name="Zambonelli A."/>
            <person name="Paolocci F."/>
            <person name="Nowrousian M."/>
            <person name="Ottonello S."/>
            <person name="Baldrian P."/>
            <person name="Spatafora J.W."/>
            <person name="Henrissat B."/>
            <person name="Nagy L.G."/>
            <person name="Aury J.M."/>
            <person name="Wincker P."/>
            <person name="Grigoriev I.V."/>
            <person name="Bonfante P."/>
            <person name="Martin F.M."/>
        </authorList>
    </citation>
    <scope>NUCLEOTIDE SEQUENCE [LARGE SCALE GENOMIC DNA]</scope>
    <source>
        <strain evidence="1 2">RN42</strain>
    </source>
</reference>
<keyword evidence="2" id="KW-1185">Reference proteome</keyword>
<dbReference type="Proteomes" id="UP000275078">
    <property type="component" value="Unassembled WGS sequence"/>
</dbReference>
<accession>A0A3N4I0A3</accession>
<dbReference type="EMBL" id="ML119698">
    <property type="protein sequence ID" value="RPA79533.1"/>
    <property type="molecule type" value="Genomic_DNA"/>
</dbReference>
<evidence type="ECO:0000313" key="1">
    <source>
        <dbReference type="EMBL" id="RPA79533.1"/>
    </source>
</evidence>